<accession>A0A8X6U789</accession>
<name>A0A8X6U789_NEPPI</name>
<organism evidence="1 2">
    <name type="scientific">Nephila pilipes</name>
    <name type="common">Giant wood spider</name>
    <name type="synonym">Nephila maculata</name>
    <dbReference type="NCBI Taxonomy" id="299642"/>
    <lineage>
        <taxon>Eukaryota</taxon>
        <taxon>Metazoa</taxon>
        <taxon>Ecdysozoa</taxon>
        <taxon>Arthropoda</taxon>
        <taxon>Chelicerata</taxon>
        <taxon>Arachnida</taxon>
        <taxon>Araneae</taxon>
        <taxon>Araneomorphae</taxon>
        <taxon>Entelegynae</taxon>
        <taxon>Araneoidea</taxon>
        <taxon>Nephilidae</taxon>
        <taxon>Nephila</taxon>
    </lineage>
</organism>
<sequence>MRCRSGRKVPIIKNRRHISRAEFRSRPVQGHSALFACGPFRPQLLTPFARIFVFRRRVSSESLQIHRKLRDVGALNMVAFISLCHKEFIP</sequence>
<dbReference type="EMBL" id="BMAW01023919">
    <property type="protein sequence ID" value="GFT85364.1"/>
    <property type="molecule type" value="Genomic_DNA"/>
</dbReference>
<evidence type="ECO:0000313" key="2">
    <source>
        <dbReference type="Proteomes" id="UP000887013"/>
    </source>
</evidence>
<gene>
    <name evidence="1" type="ORF">NPIL_477471</name>
</gene>
<dbReference type="AlphaFoldDB" id="A0A8X6U789"/>
<proteinExistence type="predicted"/>
<keyword evidence="2" id="KW-1185">Reference proteome</keyword>
<reference evidence="1" key="1">
    <citation type="submission" date="2020-08" db="EMBL/GenBank/DDBJ databases">
        <title>Multicomponent nature underlies the extraordinary mechanical properties of spider dragline silk.</title>
        <authorList>
            <person name="Kono N."/>
            <person name="Nakamura H."/>
            <person name="Mori M."/>
            <person name="Yoshida Y."/>
            <person name="Ohtoshi R."/>
            <person name="Malay A.D."/>
            <person name="Moran D.A.P."/>
            <person name="Tomita M."/>
            <person name="Numata K."/>
            <person name="Arakawa K."/>
        </authorList>
    </citation>
    <scope>NUCLEOTIDE SEQUENCE</scope>
</reference>
<dbReference type="Proteomes" id="UP000887013">
    <property type="component" value="Unassembled WGS sequence"/>
</dbReference>
<protein>
    <submittedName>
        <fullName evidence="1">Uncharacterized protein</fullName>
    </submittedName>
</protein>
<evidence type="ECO:0000313" key="1">
    <source>
        <dbReference type="EMBL" id="GFT85364.1"/>
    </source>
</evidence>
<comment type="caution">
    <text evidence="1">The sequence shown here is derived from an EMBL/GenBank/DDBJ whole genome shotgun (WGS) entry which is preliminary data.</text>
</comment>